<evidence type="ECO:0000313" key="2">
    <source>
        <dbReference type="EMBL" id="KAJ7387047.1"/>
    </source>
</evidence>
<name>A0A9W9ZSR6_9CNID</name>
<gene>
    <name evidence="2" type="ORF">OS493_004011</name>
</gene>
<accession>A0A9W9ZSR6</accession>
<dbReference type="AlphaFoldDB" id="A0A9W9ZSR6"/>
<keyword evidence="1" id="KW-0732">Signal</keyword>
<protein>
    <submittedName>
        <fullName evidence="2">Uncharacterized protein</fullName>
    </submittedName>
</protein>
<proteinExistence type="predicted"/>
<sequence>MATSPRIFFLFIIYQTILELFSPPQPRIHFSLNLSSFHPDQPDAHQYAQLRPRLS</sequence>
<feature type="chain" id="PRO_5040921510" evidence="1">
    <location>
        <begin position="19"/>
        <end position="55"/>
    </location>
</feature>
<evidence type="ECO:0000256" key="1">
    <source>
        <dbReference type="SAM" id="SignalP"/>
    </source>
</evidence>
<keyword evidence="3" id="KW-1185">Reference proteome</keyword>
<reference evidence="2" key="1">
    <citation type="submission" date="2023-01" db="EMBL/GenBank/DDBJ databases">
        <title>Genome assembly of the deep-sea coral Lophelia pertusa.</title>
        <authorList>
            <person name="Herrera S."/>
            <person name="Cordes E."/>
        </authorList>
    </citation>
    <scope>NUCLEOTIDE SEQUENCE</scope>
    <source>
        <strain evidence="2">USNM1676648</strain>
        <tissue evidence="2">Polyp</tissue>
    </source>
</reference>
<dbReference type="EMBL" id="MU825874">
    <property type="protein sequence ID" value="KAJ7387047.1"/>
    <property type="molecule type" value="Genomic_DNA"/>
</dbReference>
<dbReference type="Proteomes" id="UP001163046">
    <property type="component" value="Unassembled WGS sequence"/>
</dbReference>
<feature type="signal peptide" evidence="1">
    <location>
        <begin position="1"/>
        <end position="18"/>
    </location>
</feature>
<organism evidence="2 3">
    <name type="scientific">Desmophyllum pertusum</name>
    <dbReference type="NCBI Taxonomy" id="174260"/>
    <lineage>
        <taxon>Eukaryota</taxon>
        <taxon>Metazoa</taxon>
        <taxon>Cnidaria</taxon>
        <taxon>Anthozoa</taxon>
        <taxon>Hexacorallia</taxon>
        <taxon>Scleractinia</taxon>
        <taxon>Caryophylliina</taxon>
        <taxon>Caryophylliidae</taxon>
        <taxon>Desmophyllum</taxon>
    </lineage>
</organism>
<evidence type="ECO:0000313" key="3">
    <source>
        <dbReference type="Proteomes" id="UP001163046"/>
    </source>
</evidence>
<comment type="caution">
    <text evidence="2">The sequence shown here is derived from an EMBL/GenBank/DDBJ whole genome shotgun (WGS) entry which is preliminary data.</text>
</comment>